<dbReference type="PANTHER" id="PTHR19324:SF33">
    <property type="entry name" value="MUCIN-5AC"/>
    <property type="match status" value="1"/>
</dbReference>
<dbReference type="AlphaFoldDB" id="A0A8S3TN58"/>
<accession>A0A8S3TN58</accession>
<evidence type="ECO:0000313" key="4">
    <source>
        <dbReference type="Proteomes" id="UP000683360"/>
    </source>
</evidence>
<evidence type="ECO:0000256" key="1">
    <source>
        <dbReference type="SAM" id="MobiDB-lite"/>
    </source>
</evidence>
<dbReference type="Pfam" id="PF16977">
    <property type="entry name" value="ApeC"/>
    <property type="match status" value="1"/>
</dbReference>
<protein>
    <recommendedName>
        <fullName evidence="2">Apextrin C-terminal domain-containing protein</fullName>
    </recommendedName>
</protein>
<proteinExistence type="predicted"/>
<sequence>MTVREESVKMDDEDDRNNSDDGGCHPTLSIRTMRITPMLTQKVMFFHMEFMTETQQLTIAAVSWPYGRFSIPKPKTGCPSGWSEGWRYQDNEDDIIINIVIFSESHHFYGTFGEDTEMYYCTKQSPAVQDPGHVEIIVLQDMMVPARFCTGFIYWDDEDNANANQKSGVLPDGVYNRNTKINYCCRSDGSSYSYINLPTSKPFICTNTPRHASVYVE</sequence>
<feature type="compositionally biased region" description="Basic and acidic residues" evidence="1">
    <location>
        <begin position="1"/>
        <end position="23"/>
    </location>
</feature>
<evidence type="ECO:0000259" key="2">
    <source>
        <dbReference type="Pfam" id="PF16977"/>
    </source>
</evidence>
<name>A0A8S3TN58_MYTED</name>
<dbReference type="InterPro" id="IPR031569">
    <property type="entry name" value="ApeC"/>
</dbReference>
<dbReference type="EMBL" id="CAJPWZ010002057">
    <property type="protein sequence ID" value="CAG2230280.1"/>
    <property type="molecule type" value="Genomic_DNA"/>
</dbReference>
<keyword evidence="4" id="KW-1185">Reference proteome</keyword>
<dbReference type="Proteomes" id="UP000683360">
    <property type="component" value="Unassembled WGS sequence"/>
</dbReference>
<dbReference type="OrthoDB" id="5954510at2759"/>
<feature type="region of interest" description="Disordered" evidence="1">
    <location>
        <begin position="1"/>
        <end position="27"/>
    </location>
</feature>
<feature type="domain" description="Apextrin C-terminal" evidence="2">
    <location>
        <begin position="64"/>
        <end position="205"/>
    </location>
</feature>
<gene>
    <name evidence="3" type="ORF">MEDL_43140</name>
</gene>
<evidence type="ECO:0000313" key="3">
    <source>
        <dbReference type="EMBL" id="CAG2230280.1"/>
    </source>
</evidence>
<comment type="caution">
    <text evidence="3">The sequence shown here is derived from an EMBL/GenBank/DDBJ whole genome shotgun (WGS) entry which is preliminary data.</text>
</comment>
<dbReference type="PANTHER" id="PTHR19324">
    <property type="entry name" value="PERFORIN-LIKE PROTEIN 1"/>
    <property type="match status" value="1"/>
</dbReference>
<reference evidence="3" key="1">
    <citation type="submission" date="2021-03" db="EMBL/GenBank/DDBJ databases">
        <authorList>
            <person name="Bekaert M."/>
        </authorList>
    </citation>
    <scope>NUCLEOTIDE SEQUENCE</scope>
</reference>
<organism evidence="3 4">
    <name type="scientific">Mytilus edulis</name>
    <name type="common">Blue mussel</name>
    <dbReference type="NCBI Taxonomy" id="6550"/>
    <lineage>
        <taxon>Eukaryota</taxon>
        <taxon>Metazoa</taxon>
        <taxon>Spiralia</taxon>
        <taxon>Lophotrochozoa</taxon>
        <taxon>Mollusca</taxon>
        <taxon>Bivalvia</taxon>
        <taxon>Autobranchia</taxon>
        <taxon>Pteriomorphia</taxon>
        <taxon>Mytilida</taxon>
        <taxon>Mytiloidea</taxon>
        <taxon>Mytilidae</taxon>
        <taxon>Mytilinae</taxon>
        <taxon>Mytilus</taxon>
    </lineage>
</organism>